<evidence type="ECO:0000256" key="3">
    <source>
        <dbReference type="ARBA" id="ARBA00022553"/>
    </source>
</evidence>
<organism evidence="5 6">
    <name type="scientific">Roseivivax jejudonensis</name>
    <dbReference type="NCBI Taxonomy" id="1529041"/>
    <lineage>
        <taxon>Bacteria</taxon>
        <taxon>Pseudomonadati</taxon>
        <taxon>Pseudomonadota</taxon>
        <taxon>Alphaproteobacteria</taxon>
        <taxon>Rhodobacterales</taxon>
        <taxon>Roseobacteraceae</taxon>
        <taxon>Roseivivax</taxon>
    </lineage>
</organism>
<dbReference type="SUPFAM" id="SSF47384">
    <property type="entry name" value="Homodimeric domain of signal transducing histidine kinase"/>
    <property type="match status" value="1"/>
</dbReference>
<dbReference type="InterPro" id="IPR003594">
    <property type="entry name" value="HATPase_dom"/>
</dbReference>
<dbReference type="SUPFAM" id="SSF55874">
    <property type="entry name" value="ATPase domain of HSP90 chaperone/DNA topoisomerase II/histidine kinase"/>
    <property type="match status" value="1"/>
</dbReference>
<gene>
    <name evidence="5" type="primary">sasA</name>
    <name evidence="5" type="ORF">ROJ8625_00213</name>
</gene>
<dbReference type="EC" id="2.7.13.3" evidence="2"/>
<name>A0A1X6Y506_9RHOB</name>
<dbReference type="Pfam" id="PF02518">
    <property type="entry name" value="HATPase_c"/>
    <property type="match status" value="1"/>
</dbReference>
<protein>
    <recommendedName>
        <fullName evidence="2">histidine kinase</fullName>
        <ecNumber evidence="2">2.7.13.3</ecNumber>
    </recommendedName>
</protein>
<comment type="catalytic activity">
    <reaction evidence="1">
        <text>ATP + protein L-histidine = ADP + protein N-phospho-L-histidine.</text>
        <dbReference type="EC" id="2.7.13.3"/>
    </reaction>
</comment>
<dbReference type="CDD" id="cd00075">
    <property type="entry name" value="HATPase"/>
    <property type="match status" value="1"/>
</dbReference>
<feature type="domain" description="Histidine kinase" evidence="4">
    <location>
        <begin position="200"/>
        <end position="420"/>
    </location>
</feature>
<dbReference type="InterPro" id="IPR004358">
    <property type="entry name" value="Sig_transdc_His_kin-like_C"/>
</dbReference>
<dbReference type="SMART" id="SM00387">
    <property type="entry name" value="HATPase_c"/>
    <property type="match status" value="1"/>
</dbReference>
<sequence>MLHFLDCTDATEPPVTRVELPGETRATELQTLRRLSTALRHVMAPDLVFVAGAFDEETRQIIARLAFADGAQDDPFVYDFDTSPCQLVHPAGTVIIPCDLARLFPEEDGFEAYIGAPIVVSGRMDGHIAVMSRQPCRDPESARAIVELAAERIAIERQAEGTETERDELFRALHASDDHLRHRYCALREVNEFKTRLLGMIAHDLRNPLSAIMIQLELIDTLVDRLPGNTEKLRGRCAGVLEQAERMAAIISATLDRVRNETGALTLERRPSDLGGLAKIALDLNAEAARRKTIALRHDLTEIVTASIDPDLVLQAIDNLVSNAVKYTHPGGRVTVSVSCDAESAEIMVADTGQGLEQGDLKRIFRRFQTLSARPTAGEPSLGLGLANVKEIVAAHGGRVFAASEGRNRGACFRIRIPLS</sequence>
<dbReference type="PANTHER" id="PTHR43547:SF2">
    <property type="entry name" value="HYBRID SIGNAL TRANSDUCTION HISTIDINE KINASE C"/>
    <property type="match status" value="1"/>
</dbReference>
<dbReference type="AlphaFoldDB" id="A0A1X6Y506"/>
<dbReference type="InterPro" id="IPR036890">
    <property type="entry name" value="HATPase_C_sf"/>
</dbReference>
<dbReference type="SMART" id="SM00388">
    <property type="entry name" value="HisKA"/>
    <property type="match status" value="1"/>
</dbReference>
<keyword evidence="6" id="KW-1185">Reference proteome</keyword>
<evidence type="ECO:0000256" key="1">
    <source>
        <dbReference type="ARBA" id="ARBA00000085"/>
    </source>
</evidence>
<reference evidence="5 6" key="1">
    <citation type="submission" date="2017-03" db="EMBL/GenBank/DDBJ databases">
        <authorList>
            <person name="Afonso C.L."/>
            <person name="Miller P.J."/>
            <person name="Scott M.A."/>
            <person name="Spackman E."/>
            <person name="Goraichik I."/>
            <person name="Dimitrov K.M."/>
            <person name="Suarez D.L."/>
            <person name="Swayne D.E."/>
        </authorList>
    </citation>
    <scope>NUCLEOTIDE SEQUENCE [LARGE SCALE GENOMIC DNA]</scope>
    <source>
        <strain evidence="5 6">CECT 8625</strain>
    </source>
</reference>
<dbReference type="Gene3D" id="1.10.287.130">
    <property type="match status" value="1"/>
</dbReference>
<dbReference type="Gene3D" id="3.30.565.10">
    <property type="entry name" value="Histidine kinase-like ATPase, C-terminal domain"/>
    <property type="match status" value="1"/>
</dbReference>
<dbReference type="EMBL" id="FWFK01000001">
    <property type="protein sequence ID" value="SLN10405.1"/>
    <property type="molecule type" value="Genomic_DNA"/>
</dbReference>
<dbReference type="PANTHER" id="PTHR43547">
    <property type="entry name" value="TWO-COMPONENT HISTIDINE KINASE"/>
    <property type="match status" value="1"/>
</dbReference>
<evidence type="ECO:0000259" key="4">
    <source>
        <dbReference type="PROSITE" id="PS50109"/>
    </source>
</evidence>
<keyword evidence="5" id="KW-0418">Kinase</keyword>
<dbReference type="Proteomes" id="UP000193570">
    <property type="component" value="Unassembled WGS sequence"/>
</dbReference>
<keyword evidence="5" id="KW-0808">Transferase</keyword>
<evidence type="ECO:0000313" key="5">
    <source>
        <dbReference type="EMBL" id="SLN10405.1"/>
    </source>
</evidence>
<keyword evidence="3" id="KW-0597">Phosphoprotein</keyword>
<dbReference type="InterPro" id="IPR005467">
    <property type="entry name" value="His_kinase_dom"/>
</dbReference>
<dbReference type="GO" id="GO:0000155">
    <property type="term" value="F:phosphorelay sensor kinase activity"/>
    <property type="evidence" value="ECO:0007669"/>
    <property type="project" value="InterPro"/>
</dbReference>
<accession>A0A1X6Y506</accession>
<evidence type="ECO:0000313" key="6">
    <source>
        <dbReference type="Proteomes" id="UP000193570"/>
    </source>
</evidence>
<evidence type="ECO:0000256" key="2">
    <source>
        <dbReference type="ARBA" id="ARBA00012438"/>
    </source>
</evidence>
<proteinExistence type="predicted"/>
<dbReference type="RefSeq" id="WP_085789997.1">
    <property type="nucleotide sequence ID" value="NZ_FWFK01000001.1"/>
</dbReference>
<dbReference type="PRINTS" id="PR00344">
    <property type="entry name" value="BCTRLSENSOR"/>
</dbReference>
<dbReference type="PROSITE" id="PS50109">
    <property type="entry name" value="HIS_KIN"/>
    <property type="match status" value="1"/>
</dbReference>
<dbReference type="CDD" id="cd00082">
    <property type="entry name" value="HisKA"/>
    <property type="match status" value="1"/>
</dbReference>
<dbReference type="InterPro" id="IPR036097">
    <property type="entry name" value="HisK_dim/P_sf"/>
</dbReference>
<dbReference type="InterPro" id="IPR003661">
    <property type="entry name" value="HisK_dim/P_dom"/>
</dbReference>
<dbReference type="OrthoDB" id="9795133at2"/>
<dbReference type="SUPFAM" id="SSF55781">
    <property type="entry name" value="GAF domain-like"/>
    <property type="match status" value="1"/>
</dbReference>
<dbReference type="Pfam" id="PF00512">
    <property type="entry name" value="HisKA"/>
    <property type="match status" value="1"/>
</dbReference>